<keyword evidence="2" id="KW-1003">Cell membrane</keyword>
<evidence type="ECO:0000256" key="1">
    <source>
        <dbReference type="ARBA" id="ARBA00004651"/>
    </source>
</evidence>
<dbReference type="Pfam" id="PF00482">
    <property type="entry name" value="T2SSF"/>
    <property type="match status" value="1"/>
</dbReference>
<feature type="domain" description="Type II secretion system protein GspF" evidence="7">
    <location>
        <begin position="55"/>
        <end position="167"/>
    </location>
</feature>
<keyword evidence="4 6" id="KW-1133">Transmembrane helix</keyword>
<evidence type="ECO:0000256" key="6">
    <source>
        <dbReference type="SAM" id="Phobius"/>
    </source>
</evidence>
<dbReference type="Proteomes" id="UP000639606">
    <property type="component" value="Unassembled WGS sequence"/>
</dbReference>
<evidence type="ECO:0000259" key="7">
    <source>
        <dbReference type="Pfam" id="PF00482"/>
    </source>
</evidence>
<name>A0A918ECH7_9PSEU</name>
<dbReference type="GO" id="GO:0005886">
    <property type="term" value="C:plasma membrane"/>
    <property type="evidence" value="ECO:0007669"/>
    <property type="project" value="UniProtKB-SubCell"/>
</dbReference>
<protein>
    <recommendedName>
        <fullName evidence="7">Type II secretion system protein GspF domain-containing protein</fullName>
    </recommendedName>
</protein>
<evidence type="ECO:0000313" key="9">
    <source>
        <dbReference type="Proteomes" id="UP000639606"/>
    </source>
</evidence>
<evidence type="ECO:0000256" key="5">
    <source>
        <dbReference type="ARBA" id="ARBA00023136"/>
    </source>
</evidence>
<feature type="transmembrane region" description="Helical" evidence="6">
    <location>
        <begin position="184"/>
        <end position="205"/>
    </location>
</feature>
<reference evidence="8" key="2">
    <citation type="submission" date="2020-09" db="EMBL/GenBank/DDBJ databases">
        <authorList>
            <person name="Sun Q."/>
            <person name="Ohkuma M."/>
        </authorList>
    </citation>
    <scope>NUCLEOTIDE SEQUENCE</scope>
    <source>
        <strain evidence="8">JCM 3313</strain>
    </source>
</reference>
<reference evidence="8" key="1">
    <citation type="journal article" date="2014" name="Int. J. Syst. Evol. Microbiol.">
        <title>Complete genome sequence of Corynebacterium casei LMG S-19264T (=DSM 44701T), isolated from a smear-ripened cheese.</title>
        <authorList>
            <consortium name="US DOE Joint Genome Institute (JGI-PGF)"/>
            <person name="Walter F."/>
            <person name="Albersmeier A."/>
            <person name="Kalinowski J."/>
            <person name="Ruckert C."/>
        </authorList>
    </citation>
    <scope>NUCLEOTIDE SEQUENCE</scope>
    <source>
        <strain evidence="8">JCM 3313</strain>
    </source>
</reference>
<evidence type="ECO:0000256" key="2">
    <source>
        <dbReference type="ARBA" id="ARBA00022475"/>
    </source>
</evidence>
<evidence type="ECO:0000256" key="4">
    <source>
        <dbReference type="ARBA" id="ARBA00022989"/>
    </source>
</evidence>
<keyword evidence="3 6" id="KW-0812">Transmembrane</keyword>
<comment type="subcellular location">
    <subcellularLocation>
        <location evidence="1">Cell membrane</location>
        <topology evidence="1">Multi-pass membrane protein</topology>
    </subcellularLocation>
</comment>
<organism evidence="8 9">
    <name type="scientific">Saccharothrix coeruleofusca</name>
    <dbReference type="NCBI Taxonomy" id="33919"/>
    <lineage>
        <taxon>Bacteria</taxon>
        <taxon>Bacillati</taxon>
        <taxon>Actinomycetota</taxon>
        <taxon>Actinomycetes</taxon>
        <taxon>Pseudonocardiales</taxon>
        <taxon>Pseudonocardiaceae</taxon>
        <taxon>Saccharothrix</taxon>
    </lineage>
</organism>
<keyword evidence="5 6" id="KW-0472">Membrane</keyword>
<dbReference type="AlphaFoldDB" id="A0A918ECH7"/>
<gene>
    <name evidence="8" type="ORF">GCM10010185_03980</name>
</gene>
<accession>A0A918ECH7</accession>
<proteinExistence type="predicted"/>
<evidence type="ECO:0000256" key="3">
    <source>
        <dbReference type="ARBA" id="ARBA00022692"/>
    </source>
</evidence>
<dbReference type="PANTHER" id="PTHR35007:SF4">
    <property type="entry name" value="CONSERVED TRANSMEMBRANE PROTEIN-RELATED"/>
    <property type="match status" value="1"/>
</dbReference>
<evidence type="ECO:0000313" key="8">
    <source>
        <dbReference type="EMBL" id="GGP36141.1"/>
    </source>
</evidence>
<feature type="transmembrane region" description="Helical" evidence="6">
    <location>
        <begin position="153"/>
        <end position="172"/>
    </location>
</feature>
<dbReference type="EMBL" id="BMRG01000001">
    <property type="protein sequence ID" value="GGP36141.1"/>
    <property type="molecule type" value="Genomic_DNA"/>
</dbReference>
<sequence>MVAVAGALLGLVAGVGGALAGALLASVLWREHRDRVARRDRLAATAALAAGLKAFTAELRAGAHPAAAAANTAEDCAPPAAEVFDTIATTAARGGDVEAALAHTDAAPLARAWRLADAHGVPLAGALEAVGRDLDRRAAFARQVRARMAGPRASVAVLAALPVFGLLLGEFSGAGPVQVLRTTLAGQVLLVLGAVLVCAGLRWCAHLTGEAPG</sequence>
<keyword evidence="9" id="KW-1185">Reference proteome</keyword>
<comment type="caution">
    <text evidence="8">The sequence shown here is derived from an EMBL/GenBank/DDBJ whole genome shotgun (WGS) entry which is preliminary data.</text>
</comment>
<feature type="transmembrane region" description="Helical" evidence="6">
    <location>
        <begin position="6"/>
        <end position="29"/>
    </location>
</feature>
<dbReference type="PANTHER" id="PTHR35007">
    <property type="entry name" value="INTEGRAL MEMBRANE PROTEIN-RELATED"/>
    <property type="match status" value="1"/>
</dbReference>
<dbReference type="InterPro" id="IPR018076">
    <property type="entry name" value="T2SS_GspF_dom"/>
</dbReference>